<dbReference type="InterPro" id="IPR010235">
    <property type="entry name" value="HepT"/>
</dbReference>
<dbReference type="OrthoDB" id="9810452at2"/>
<gene>
    <name evidence="1" type="ordered locus">AciPR4_3810</name>
</gene>
<evidence type="ECO:0000313" key="1">
    <source>
        <dbReference type="EMBL" id="ADV84559.1"/>
    </source>
</evidence>
<proteinExistence type="predicted"/>
<dbReference type="eggNOG" id="COG1708">
    <property type="taxonomic scope" value="Bacteria"/>
</dbReference>
<name>E8V202_TERSS</name>
<dbReference type="NCBIfam" id="TIGR01987">
    <property type="entry name" value="HI0074"/>
    <property type="match status" value="1"/>
</dbReference>
<dbReference type="RefSeq" id="WP_013570289.1">
    <property type="nucleotide sequence ID" value="NC_014963.1"/>
</dbReference>
<dbReference type="Proteomes" id="UP000006844">
    <property type="component" value="Chromosome"/>
</dbReference>
<protein>
    <submittedName>
        <fullName evidence="1">Nucleotidyltransferase substrate binding protein, HI0074 family</fullName>
    </submittedName>
</protein>
<organism evidence="1 2">
    <name type="scientific">Terriglobus saanensis (strain ATCC BAA-1853 / DSM 23119 / SP1PR4)</name>
    <dbReference type="NCBI Taxonomy" id="401053"/>
    <lineage>
        <taxon>Bacteria</taxon>
        <taxon>Pseudomonadati</taxon>
        <taxon>Acidobacteriota</taxon>
        <taxon>Terriglobia</taxon>
        <taxon>Terriglobales</taxon>
        <taxon>Acidobacteriaceae</taxon>
        <taxon>Terriglobus</taxon>
    </lineage>
</organism>
<dbReference type="HOGENOM" id="CLU_118479_0_0_0"/>
<keyword evidence="2" id="KW-1185">Reference proteome</keyword>
<dbReference type="AlphaFoldDB" id="E8V202"/>
<dbReference type="GO" id="GO:0016740">
    <property type="term" value="F:transferase activity"/>
    <property type="evidence" value="ECO:0007669"/>
    <property type="project" value="UniProtKB-KW"/>
</dbReference>
<dbReference type="Pfam" id="PF08780">
    <property type="entry name" value="NTase_sub_bind"/>
    <property type="match status" value="1"/>
</dbReference>
<dbReference type="EMBL" id="CP002467">
    <property type="protein sequence ID" value="ADV84559.1"/>
    <property type="molecule type" value="Genomic_DNA"/>
</dbReference>
<dbReference type="Gene3D" id="1.20.120.330">
    <property type="entry name" value="Nucleotidyltransferases domain 2"/>
    <property type="match status" value="1"/>
</dbReference>
<dbReference type="STRING" id="401053.AciPR4_3810"/>
<reference evidence="1 2" key="1">
    <citation type="journal article" date="2012" name="Stand. Genomic Sci.">
        <title>Complete genome sequence of Terriglobus saanensis type strain SP1PR4(T), an Acidobacteria from tundra soil.</title>
        <authorList>
            <person name="Rawat S.R."/>
            <person name="Mannisto M.K."/>
            <person name="Starovoytov V."/>
            <person name="Goodwin L."/>
            <person name="Nolan M."/>
            <person name="Hauser L."/>
            <person name="Land M."/>
            <person name="Davenport K.W."/>
            <person name="Woyke T."/>
            <person name="Haggblom M.M."/>
        </authorList>
    </citation>
    <scope>NUCLEOTIDE SEQUENCE</scope>
    <source>
        <strain evidence="2">ATCC BAA-1853 / DSM 23119 / SP1PR4</strain>
    </source>
</reference>
<dbReference type="KEGG" id="tsa:AciPR4_3810"/>
<evidence type="ECO:0000313" key="2">
    <source>
        <dbReference type="Proteomes" id="UP000006844"/>
    </source>
</evidence>
<keyword evidence="1" id="KW-0808">Transferase</keyword>
<accession>E8V202</accession>
<sequence>MIDLTAFRNAVQQLSSAIQEQAREPERVLLRAGLIQTFEFTYELSHKMLKRYLMSVTPSPEQIDLLTFEGLIRLGDEAGLLLSPIAVWKDFRKARTETSHTYNEEKAVAVLNRIPAFEQEAKHLLERLRERIESHDE</sequence>
<dbReference type="SUPFAM" id="SSF81593">
    <property type="entry name" value="Nucleotidyltransferase substrate binding subunit/domain"/>
    <property type="match status" value="1"/>
</dbReference>